<evidence type="ECO:0000313" key="9">
    <source>
        <dbReference type="EMBL" id="KAF4300773.1"/>
    </source>
</evidence>
<feature type="compositionally biased region" description="Polar residues" evidence="6">
    <location>
        <begin position="381"/>
        <end position="395"/>
    </location>
</feature>
<feature type="compositionally biased region" description="Low complexity" evidence="6">
    <location>
        <begin position="349"/>
        <end position="359"/>
    </location>
</feature>
<evidence type="ECO:0000256" key="5">
    <source>
        <dbReference type="ARBA" id="ARBA00038359"/>
    </source>
</evidence>
<evidence type="ECO:0000256" key="3">
    <source>
        <dbReference type="ARBA" id="ARBA00022989"/>
    </source>
</evidence>
<protein>
    <submittedName>
        <fullName evidence="9">Putative integral membrane protein</fullName>
    </submittedName>
</protein>
<sequence length="460" mass="50206">MPGGLHPPVKLLKAWQTDAFPKGERRGPAMLIGVIIMYVVTLVVVGGRLCARFFVQRSHGLDDYLIIATMVPTTGLAIAIALADRKYGFDRHAWDLTPELAVQSRELAMAASSLYIFSTGLTKISILFFYRRLGSGSLSKWYLTAVKASIAFVIAYMITFELTLFFGCTPIYAYWIQVDFYWYLANKSKFRCMDEGADYMAASVISVVQDFLACCLPIMIMWTLQIPKRQKIALGGVFGVGLFLCLIGILRIHQIQIIYYQTYDLTWAAGPGWAWTAVEAHVAIICASAPSLKPFFRRVLVATGYGSGSRFTGGGNYYNGHGARSGSAHRHHGRSHTCKEDCAETSIKMGSMGSGLKKGATADVRESSRSGDSSTDEESEIQSPSHLQRSFQEQIGRTTGGARTETAVRAEGGAGGAGQLLSVLKKPQSDGASDYVIRVTNEVDVSVSKTRSKSSTESLL</sequence>
<keyword evidence="2 7" id="KW-0812">Transmembrane</keyword>
<dbReference type="InterPro" id="IPR052337">
    <property type="entry name" value="SAT4-like"/>
</dbReference>
<dbReference type="Pfam" id="PF20684">
    <property type="entry name" value="Fung_rhodopsin"/>
    <property type="match status" value="1"/>
</dbReference>
<feature type="transmembrane region" description="Helical" evidence="7">
    <location>
        <begin position="63"/>
        <end position="83"/>
    </location>
</feature>
<dbReference type="OrthoDB" id="5329176at2759"/>
<keyword evidence="3 7" id="KW-1133">Transmembrane helix</keyword>
<dbReference type="GO" id="GO:0016020">
    <property type="term" value="C:membrane"/>
    <property type="evidence" value="ECO:0007669"/>
    <property type="project" value="UniProtKB-SubCell"/>
</dbReference>
<comment type="similarity">
    <text evidence="5">Belongs to the SAT4 family.</text>
</comment>
<dbReference type="EMBL" id="WWBZ02000040">
    <property type="protein sequence ID" value="KAF4305802.1"/>
    <property type="molecule type" value="Genomic_DNA"/>
</dbReference>
<evidence type="ECO:0000259" key="8">
    <source>
        <dbReference type="Pfam" id="PF20684"/>
    </source>
</evidence>
<dbReference type="PANTHER" id="PTHR33048">
    <property type="entry name" value="PTH11-LIKE INTEGRAL MEMBRANE PROTEIN (AFU_ORTHOLOGUE AFUA_5G11245)"/>
    <property type="match status" value="1"/>
</dbReference>
<keyword evidence="4 7" id="KW-0472">Membrane</keyword>
<gene>
    <name evidence="10" type="ORF">GTA08_BOTSDO07087</name>
    <name evidence="9" type="ORF">GTA08_BOTSDO11282</name>
</gene>
<dbReference type="PANTHER" id="PTHR33048:SF129">
    <property type="entry name" value="INTEGRAL MEMBRANE PROTEIN-RELATED"/>
    <property type="match status" value="1"/>
</dbReference>
<feature type="transmembrane region" description="Helical" evidence="7">
    <location>
        <begin position="196"/>
        <end position="220"/>
    </location>
</feature>
<dbReference type="AlphaFoldDB" id="A0A8H4IIQ3"/>
<dbReference type="InterPro" id="IPR049326">
    <property type="entry name" value="Rhodopsin_dom_fungi"/>
</dbReference>
<evidence type="ECO:0000256" key="1">
    <source>
        <dbReference type="ARBA" id="ARBA00004141"/>
    </source>
</evidence>
<comment type="subcellular location">
    <subcellularLocation>
        <location evidence="1">Membrane</location>
        <topology evidence="1">Multi-pass membrane protein</topology>
    </subcellularLocation>
</comment>
<evidence type="ECO:0000313" key="10">
    <source>
        <dbReference type="EMBL" id="KAF4305802.1"/>
    </source>
</evidence>
<dbReference type="Proteomes" id="UP000572817">
    <property type="component" value="Unassembled WGS sequence"/>
</dbReference>
<organism evidence="9 11">
    <name type="scientific">Botryosphaeria dothidea</name>
    <dbReference type="NCBI Taxonomy" id="55169"/>
    <lineage>
        <taxon>Eukaryota</taxon>
        <taxon>Fungi</taxon>
        <taxon>Dikarya</taxon>
        <taxon>Ascomycota</taxon>
        <taxon>Pezizomycotina</taxon>
        <taxon>Dothideomycetes</taxon>
        <taxon>Dothideomycetes incertae sedis</taxon>
        <taxon>Botryosphaeriales</taxon>
        <taxon>Botryosphaeriaceae</taxon>
        <taxon>Botryosphaeria</taxon>
    </lineage>
</organism>
<evidence type="ECO:0000256" key="6">
    <source>
        <dbReference type="SAM" id="MobiDB-lite"/>
    </source>
</evidence>
<evidence type="ECO:0000313" key="11">
    <source>
        <dbReference type="Proteomes" id="UP000572817"/>
    </source>
</evidence>
<feature type="transmembrane region" description="Helical" evidence="7">
    <location>
        <begin position="29"/>
        <end position="51"/>
    </location>
</feature>
<accession>A0A8H4IIQ3</accession>
<feature type="transmembrane region" description="Helical" evidence="7">
    <location>
        <begin position="232"/>
        <end position="250"/>
    </location>
</feature>
<evidence type="ECO:0000256" key="2">
    <source>
        <dbReference type="ARBA" id="ARBA00022692"/>
    </source>
</evidence>
<proteinExistence type="inferred from homology"/>
<name>A0A8H4IIQ3_9PEZI</name>
<feature type="domain" description="Rhodopsin" evidence="8">
    <location>
        <begin position="48"/>
        <end position="298"/>
    </location>
</feature>
<keyword evidence="11" id="KW-1185">Reference proteome</keyword>
<reference evidence="9 11" key="1">
    <citation type="submission" date="2020-04" db="EMBL/GenBank/DDBJ databases">
        <title>Genome Assembly and Annotation of Botryosphaeria dothidea sdau 11-99, a Latent Pathogen of Apple Fruit Ring Rot in China.</title>
        <authorList>
            <person name="Yu C."/>
            <person name="Diao Y."/>
            <person name="Lu Q."/>
            <person name="Zhao J."/>
            <person name="Cui S."/>
            <person name="Peng C."/>
            <person name="He B."/>
            <person name="Liu H."/>
        </authorList>
    </citation>
    <scope>NUCLEOTIDE SEQUENCE [LARGE SCALE GENOMIC DNA]</scope>
    <source>
        <strain evidence="11">sdau11-99</strain>
        <strain evidence="9">Sdau11-99</strain>
    </source>
</reference>
<feature type="transmembrane region" description="Helical" evidence="7">
    <location>
        <begin position="107"/>
        <end position="129"/>
    </location>
</feature>
<evidence type="ECO:0000256" key="7">
    <source>
        <dbReference type="SAM" id="Phobius"/>
    </source>
</evidence>
<feature type="region of interest" description="Disordered" evidence="6">
    <location>
        <begin position="349"/>
        <end position="403"/>
    </location>
</feature>
<evidence type="ECO:0000256" key="4">
    <source>
        <dbReference type="ARBA" id="ARBA00023136"/>
    </source>
</evidence>
<dbReference type="EMBL" id="WWBZ02000082">
    <property type="protein sequence ID" value="KAF4300773.1"/>
    <property type="molecule type" value="Genomic_DNA"/>
</dbReference>
<comment type="caution">
    <text evidence="9">The sequence shown here is derived from an EMBL/GenBank/DDBJ whole genome shotgun (WGS) entry which is preliminary data.</text>
</comment>